<feature type="transmembrane region" description="Helical" evidence="6">
    <location>
        <begin position="44"/>
        <end position="66"/>
    </location>
</feature>
<feature type="transmembrane region" description="Helical" evidence="6">
    <location>
        <begin position="133"/>
        <end position="161"/>
    </location>
</feature>
<proteinExistence type="predicted"/>
<gene>
    <name evidence="8" type="ORF">PCOR1329_LOCUS67515</name>
</gene>
<keyword evidence="3 6" id="KW-1133">Transmembrane helix</keyword>
<reference evidence="8" key="1">
    <citation type="submission" date="2023-10" db="EMBL/GenBank/DDBJ databases">
        <authorList>
            <person name="Chen Y."/>
            <person name="Shah S."/>
            <person name="Dougan E. K."/>
            <person name="Thang M."/>
            <person name="Chan C."/>
        </authorList>
    </citation>
    <scope>NUCLEOTIDE SEQUENCE [LARGE SCALE GENOMIC DNA]</scope>
</reference>
<dbReference type="InterPro" id="IPR027359">
    <property type="entry name" value="Volt_channel_dom_sf"/>
</dbReference>
<feature type="transmembrane region" description="Helical" evidence="6">
    <location>
        <begin position="224"/>
        <end position="245"/>
    </location>
</feature>
<keyword evidence="2 6" id="KW-0812">Transmembrane</keyword>
<evidence type="ECO:0000256" key="6">
    <source>
        <dbReference type="SAM" id="Phobius"/>
    </source>
</evidence>
<dbReference type="SUPFAM" id="SSF81324">
    <property type="entry name" value="Voltage-gated potassium channels"/>
    <property type="match status" value="1"/>
</dbReference>
<dbReference type="Gene3D" id="1.20.120.350">
    <property type="entry name" value="Voltage-gated potassium channels. Chain C"/>
    <property type="match status" value="1"/>
</dbReference>
<dbReference type="InterPro" id="IPR043203">
    <property type="entry name" value="VGCC_Ca_Na"/>
</dbReference>
<keyword evidence="4 6" id="KW-0472">Membrane</keyword>
<evidence type="ECO:0000256" key="1">
    <source>
        <dbReference type="ARBA" id="ARBA00004141"/>
    </source>
</evidence>
<name>A0ABN9WHX9_9DINO</name>
<evidence type="ECO:0000256" key="3">
    <source>
        <dbReference type="ARBA" id="ARBA00022989"/>
    </source>
</evidence>
<evidence type="ECO:0000256" key="4">
    <source>
        <dbReference type="ARBA" id="ARBA00023136"/>
    </source>
</evidence>
<accession>A0ABN9WHX9</accession>
<feature type="domain" description="Ion transport" evidence="7">
    <location>
        <begin position="12"/>
        <end position="251"/>
    </location>
</feature>
<dbReference type="Pfam" id="PF00520">
    <property type="entry name" value="Ion_trans"/>
    <property type="match status" value="1"/>
</dbReference>
<evidence type="ECO:0000256" key="5">
    <source>
        <dbReference type="SAM" id="MobiDB-lite"/>
    </source>
</evidence>
<evidence type="ECO:0000256" key="2">
    <source>
        <dbReference type="ARBA" id="ARBA00022692"/>
    </source>
</evidence>
<evidence type="ECO:0000259" key="7">
    <source>
        <dbReference type="Pfam" id="PF00520"/>
    </source>
</evidence>
<feature type="non-terminal residue" evidence="8">
    <location>
        <position position="419"/>
    </location>
</feature>
<feature type="transmembrane region" description="Helical" evidence="6">
    <location>
        <begin position="78"/>
        <end position="97"/>
    </location>
</feature>
<dbReference type="EMBL" id="CAUYUJ010018754">
    <property type="protein sequence ID" value="CAK0886079.1"/>
    <property type="molecule type" value="Genomic_DNA"/>
</dbReference>
<comment type="caution">
    <text evidence="8">The sequence shown here is derived from an EMBL/GenBank/DDBJ whole genome shotgun (WGS) entry which is preliminary data.</text>
</comment>
<dbReference type="PANTHER" id="PTHR10037">
    <property type="entry name" value="VOLTAGE-GATED CATION CHANNEL CALCIUM AND SODIUM"/>
    <property type="match status" value="1"/>
</dbReference>
<feature type="region of interest" description="Disordered" evidence="5">
    <location>
        <begin position="389"/>
        <end position="419"/>
    </location>
</feature>
<dbReference type="InterPro" id="IPR005821">
    <property type="entry name" value="Ion_trans_dom"/>
</dbReference>
<evidence type="ECO:0000313" key="9">
    <source>
        <dbReference type="Proteomes" id="UP001189429"/>
    </source>
</evidence>
<keyword evidence="9" id="KW-1185">Reference proteome</keyword>
<organism evidence="8 9">
    <name type="scientific">Prorocentrum cordatum</name>
    <dbReference type="NCBI Taxonomy" id="2364126"/>
    <lineage>
        <taxon>Eukaryota</taxon>
        <taxon>Sar</taxon>
        <taxon>Alveolata</taxon>
        <taxon>Dinophyceae</taxon>
        <taxon>Prorocentrales</taxon>
        <taxon>Prorocentraceae</taxon>
        <taxon>Prorocentrum</taxon>
    </lineage>
</organism>
<feature type="transmembrane region" description="Helical" evidence="6">
    <location>
        <begin position="12"/>
        <end position="32"/>
    </location>
</feature>
<dbReference type="PANTHER" id="PTHR10037:SF62">
    <property type="entry name" value="SODIUM CHANNEL PROTEIN 60E"/>
    <property type="match status" value="1"/>
</dbReference>
<sequence length="419" mass="47809">MLVARMKGVVRHRLFEVSMAAAVVINALVLVVETDTRPEEDTVLWLALDWVFTMIFSIELGMRVLASQWNWHRSAWNVFDAVLVAISWIDVMVLPLLQGSLELRILSVFRVVRLFRMLRILRLLRIFRFAHQLVLLLHAIWTAMRTMVWAVALVAMVLYTFGMLITRMVGKSCCDEDDMFQEPLILEWYGTLPRTMFTLFQFMTLEGWPEIARTTMAYPWLTCFYVFFILLTSVSLLNTVAGVLTESILDTSRKKHEERDEAEDRKLEERLNELAKEFTEADRGRLDQYALIEAAESPGPLRDFLTKVQYMDHAGNMEPALDLFRLLADGDDMVSREAFVDSVRSSRGRIRSKHLLALRREIRKTDPVLLEADAHLGRVEVQILDLQGLAAPPRGPRPGEPRAAPALAEAPRAAPSGAA</sequence>
<evidence type="ECO:0000313" key="8">
    <source>
        <dbReference type="EMBL" id="CAK0886079.1"/>
    </source>
</evidence>
<protein>
    <recommendedName>
        <fullName evidence="7">Ion transport domain-containing protein</fullName>
    </recommendedName>
</protein>
<dbReference type="Proteomes" id="UP001189429">
    <property type="component" value="Unassembled WGS sequence"/>
</dbReference>
<dbReference type="Gene3D" id="1.10.287.70">
    <property type="match status" value="1"/>
</dbReference>
<comment type="subcellular location">
    <subcellularLocation>
        <location evidence="1">Membrane</location>
        <topology evidence="1">Multi-pass membrane protein</topology>
    </subcellularLocation>
</comment>
<feature type="compositionally biased region" description="Low complexity" evidence="5">
    <location>
        <begin position="401"/>
        <end position="419"/>
    </location>
</feature>